<comment type="subcellular location">
    <subcellularLocation>
        <location evidence="1">Membrane</location>
        <topology evidence="1">Multi-pass membrane protein</topology>
    </subcellularLocation>
</comment>
<evidence type="ECO:0000256" key="2">
    <source>
        <dbReference type="ARBA" id="ARBA00022692"/>
    </source>
</evidence>
<dbReference type="AlphaFoldDB" id="A0A381Z056"/>
<evidence type="ECO:0000259" key="6">
    <source>
        <dbReference type="Pfam" id="PF00361"/>
    </source>
</evidence>
<dbReference type="NCBIfam" id="TIGR01770">
    <property type="entry name" value="NDH_I_N"/>
    <property type="match status" value="1"/>
</dbReference>
<feature type="transmembrane region" description="Helical" evidence="5">
    <location>
        <begin position="446"/>
        <end position="465"/>
    </location>
</feature>
<feature type="transmembrane region" description="Helical" evidence="5">
    <location>
        <begin position="40"/>
        <end position="59"/>
    </location>
</feature>
<dbReference type="Pfam" id="PF00361">
    <property type="entry name" value="Proton_antipo_M"/>
    <property type="match status" value="1"/>
</dbReference>
<organism evidence="7">
    <name type="scientific">marine metagenome</name>
    <dbReference type="NCBI Taxonomy" id="408172"/>
    <lineage>
        <taxon>unclassified sequences</taxon>
        <taxon>metagenomes</taxon>
        <taxon>ecological metagenomes</taxon>
    </lineage>
</organism>
<feature type="transmembrane region" description="Helical" evidence="5">
    <location>
        <begin position="405"/>
        <end position="425"/>
    </location>
</feature>
<evidence type="ECO:0000256" key="3">
    <source>
        <dbReference type="ARBA" id="ARBA00022989"/>
    </source>
</evidence>
<dbReference type="InterPro" id="IPR001750">
    <property type="entry name" value="ND/Mrp_TM"/>
</dbReference>
<dbReference type="GO" id="GO:0008137">
    <property type="term" value="F:NADH dehydrogenase (ubiquinone) activity"/>
    <property type="evidence" value="ECO:0007669"/>
    <property type="project" value="InterPro"/>
</dbReference>
<proteinExistence type="inferred from homology"/>
<evidence type="ECO:0000256" key="5">
    <source>
        <dbReference type="SAM" id="Phobius"/>
    </source>
</evidence>
<dbReference type="HAMAP" id="MF_00445">
    <property type="entry name" value="NDH1_NuoN_1"/>
    <property type="match status" value="1"/>
</dbReference>
<evidence type="ECO:0000313" key="7">
    <source>
        <dbReference type="EMBL" id="SVA82291.1"/>
    </source>
</evidence>
<keyword evidence="3 5" id="KW-1133">Transmembrane helix</keyword>
<dbReference type="GO" id="GO:0016020">
    <property type="term" value="C:membrane"/>
    <property type="evidence" value="ECO:0007669"/>
    <property type="project" value="UniProtKB-SubCell"/>
</dbReference>
<evidence type="ECO:0000256" key="4">
    <source>
        <dbReference type="ARBA" id="ARBA00023136"/>
    </source>
</evidence>
<sequence length="492" mass="52825">MPPGFSAADFYYILPELVLAGGALLVLVVDVLTSRQQRPLLGWVTIGVLLATTLTLLPFSDVDVLASRGLLAIDGFAFFFKLVFLLTALVTVLMSSSYLEVEGLRAGEYYFLILCATLGMMFMASGIDLVTIFIGLETMAVAFYILTGFLKPNRKSNEAAVKYFLLGAFSLGILLYGMSMLYGLSGTTNLRELAAVLATGESSALLIVAVVLVVSGIGFKIAAVPFHMWAPDVYEGAPTPVTAFLSVGSKAASFAMLLRIFMEGLPFLAEVWQPMFWVLAVVTMTFGNLAALTQSNIKRMLAYSSIAHAGYILIGVVANSSRGVTALMIYLMLYVFMQLGAFAVVVMLRRRDVVGDELKDLSGLYFRYPVAACAMLFFMLSLGGIPPTAGFMGKFWLFSAAIESGYIWLAVIGVINSAISLYYYVRVVVFMWLREETLGSPIVASPAMALALTVALVGAVIFGVYPGPLFELAEASAQSLGGVITGVGVSSF</sequence>
<dbReference type="PANTHER" id="PTHR22773">
    <property type="entry name" value="NADH DEHYDROGENASE"/>
    <property type="match status" value="1"/>
</dbReference>
<feature type="domain" description="NADH:quinone oxidoreductase/Mrp antiporter transmembrane" evidence="6">
    <location>
        <begin position="128"/>
        <end position="420"/>
    </location>
</feature>
<feature type="transmembrane region" description="Helical" evidence="5">
    <location>
        <begin position="368"/>
        <end position="385"/>
    </location>
</feature>
<feature type="transmembrane region" description="Helical" evidence="5">
    <location>
        <begin position="241"/>
        <end position="262"/>
    </location>
</feature>
<protein>
    <recommendedName>
        <fullName evidence="6">NADH:quinone oxidoreductase/Mrp antiporter transmembrane domain-containing protein</fullName>
    </recommendedName>
</protein>
<feature type="transmembrane region" description="Helical" evidence="5">
    <location>
        <begin position="71"/>
        <end position="94"/>
    </location>
</feature>
<keyword evidence="4 5" id="KW-0472">Membrane</keyword>
<feature type="transmembrane region" description="Helical" evidence="5">
    <location>
        <begin position="324"/>
        <end position="348"/>
    </location>
</feature>
<dbReference type="GO" id="GO:0042773">
    <property type="term" value="P:ATP synthesis coupled electron transport"/>
    <property type="evidence" value="ECO:0007669"/>
    <property type="project" value="InterPro"/>
</dbReference>
<feature type="transmembrane region" description="Helical" evidence="5">
    <location>
        <begin position="106"/>
        <end position="124"/>
    </location>
</feature>
<feature type="transmembrane region" description="Helical" evidence="5">
    <location>
        <begin position="12"/>
        <end position="33"/>
    </location>
</feature>
<keyword evidence="2 5" id="KW-0812">Transmembrane</keyword>
<accession>A0A381Z056</accession>
<feature type="transmembrane region" description="Helical" evidence="5">
    <location>
        <begin position="163"/>
        <end position="184"/>
    </location>
</feature>
<dbReference type="InterPro" id="IPR010096">
    <property type="entry name" value="NADH-Q_OxRdtase_suN/2"/>
</dbReference>
<gene>
    <name evidence="7" type="ORF">METZ01_LOCUS135145</name>
</gene>
<feature type="transmembrane region" description="Helical" evidence="5">
    <location>
        <begin position="130"/>
        <end position="151"/>
    </location>
</feature>
<dbReference type="EMBL" id="UINC01019438">
    <property type="protein sequence ID" value="SVA82291.1"/>
    <property type="molecule type" value="Genomic_DNA"/>
</dbReference>
<name>A0A381Z056_9ZZZZ</name>
<dbReference type="PRINTS" id="PR01434">
    <property type="entry name" value="NADHDHGNASE5"/>
</dbReference>
<evidence type="ECO:0000256" key="1">
    <source>
        <dbReference type="ARBA" id="ARBA00004141"/>
    </source>
</evidence>
<feature type="transmembrane region" description="Helical" evidence="5">
    <location>
        <begin position="274"/>
        <end position="293"/>
    </location>
</feature>
<reference evidence="7" key="1">
    <citation type="submission" date="2018-05" db="EMBL/GenBank/DDBJ databases">
        <authorList>
            <person name="Lanie J.A."/>
            <person name="Ng W.-L."/>
            <person name="Kazmierczak K.M."/>
            <person name="Andrzejewski T.M."/>
            <person name="Davidsen T.M."/>
            <person name="Wayne K.J."/>
            <person name="Tettelin H."/>
            <person name="Glass J.I."/>
            <person name="Rusch D."/>
            <person name="Podicherti R."/>
            <person name="Tsui H.-C.T."/>
            <person name="Winkler M.E."/>
        </authorList>
    </citation>
    <scope>NUCLEOTIDE SEQUENCE</scope>
</reference>
<feature type="transmembrane region" description="Helical" evidence="5">
    <location>
        <begin position="204"/>
        <end position="229"/>
    </location>
</feature>
<feature type="transmembrane region" description="Helical" evidence="5">
    <location>
        <begin position="300"/>
        <end position="318"/>
    </location>
</feature>